<dbReference type="Pfam" id="PF05504">
    <property type="entry name" value="Spore_GerAC"/>
    <property type="match status" value="1"/>
</dbReference>
<dbReference type="AlphaFoldDB" id="A0A124IWH6"/>
<evidence type="ECO:0000256" key="6">
    <source>
        <dbReference type="ARBA" id="ARBA00023139"/>
    </source>
</evidence>
<evidence type="ECO:0000259" key="10">
    <source>
        <dbReference type="Pfam" id="PF25198"/>
    </source>
</evidence>
<evidence type="ECO:0000313" key="11">
    <source>
        <dbReference type="EMBL" id="KUO97426.1"/>
    </source>
</evidence>
<accession>A0A124IWH6</accession>
<feature type="domain" description="Spore germination GerAC-like C-terminal" evidence="9">
    <location>
        <begin position="245"/>
        <end position="412"/>
    </location>
</feature>
<dbReference type="InterPro" id="IPR038501">
    <property type="entry name" value="Spore_GerAC_C_sf"/>
</dbReference>
<keyword evidence="6" id="KW-0564">Palmitate</keyword>
<dbReference type="RefSeq" id="WP_067710973.1">
    <property type="nucleotide sequence ID" value="NZ_LPVJ01000001.1"/>
</dbReference>
<keyword evidence="12" id="KW-1185">Reference proteome</keyword>
<organism evidence="11 12">
    <name type="scientific">Ferroacidibacillus organovorans</name>
    <dbReference type="NCBI Taxonomy" id="1765683"/>
    <lineage>
        <taxon>Bacteria</taxon>
        <taxon>Bacillati</taxon>
        <taxon>Bacillota</taxon>
        <taxon>Bacilli</taxon>
        <taxon>Bacillales</taxon>
        <taxon>Alicyclobacillaceae</taxon>
        <taxon>Ferroacidibacillus</taxon>
    </lineage>
</organism>
<dbReference type="GO" id="GO:0009847">
    <property type="term" value="P:spore germination"/>
    <property type="evidence" value="ECO:0007669"/>
    <property type="project" value="InterPro"/>
</dbReference>
<keyword evidence="3" id="KW-0309">Germination</keyword>
<evidence type="ECO:0000256" key="2">
    <source>
        <dbReference type="ARBA" id="ARBA00007886"/>
    </source>
</evidence>
<gene>
    <name evidence="11" type="ORF">ATW55_06055</name>
</gene>
<dbReference type="Proteomes" id="UP000053557">
    <property type="component" value="Unassembled WGS sequence"/>
</dbReference>
<evidence type="ECO:0000256" key="8">
    <source>
        <dbReference type="SAM" id="SignalP"/>
    </source>
</evidence>
<sequence length="422" mass="47706">MRALHSQNPPRNLYRTLCMSFLLASSLVLSGCWDNHELEDLTFVSIIGVDEAPQKNNIQISFQYEAPLSIQGSNPNVTQNKNIVATFVTPSFGAARNLANITTDRQISLLQCKAILLSEKLIKHEDAMELLEALVRERDFRRDIAVITSLDPIEKIMHKNRSKLGSSSARTLENLRNQVTYTSYVPKTTLNDFFIRTESGDSLPITPLIGIKSPLQETSHLKNEDDVFAGQVPLDRGDNPIEAMGAEVYQNNMGVGHLTGAEVRIYAIMRKQAGQFIKSFDDPVRHGARDAVMIKQYYSPDVAAHLDKNQLHLIINVPLQATLIGTNAGVDFVQNAHNTRILERGLERHFEKDTYDLLHRCQTEFHGDIFGFSGALKTKFLTEQGWKAFRFTEKFDRAKFTVHYHLLMNSFGKQRAPFNTTE</sequence>
<evidence type="ECO:0000256" key="1">
    <source>
        <dbReference type="ARBA" id="ARBA00004635"/>
    </source>
</evidence>
<dbReference type="PANTHER" id="PTHR35789:SF1">
    <property type="entry name" value="SPORE GERMINATION PROTEIN B3"/>
    <property type="match status" value="1"/>
</dbReference>
<feature type="chain" id="PRO_5039163897" description="Germination protein, Ger(X)C family" evidence="8">
    <location>
        <begin position="31"/>
        <end position="422"/>
    </location>
</feature>
<dbReference type="Gene3D" id="3.30.300.210">
    <property type="entry name" value="Nutrient germinant receptor protein C, domain 3"/>
    <property type="match status" value="1"/>
</dbReference>
<evidence type="ECO:0000259" key="9">
    <source>
        <dbReference type="Pfam" id="PF05504"/>
    </source>
</evidence>
<keyword evidence="7" id="KW-0449">Lipoprotein</keyword>
<evidence type="ECO:0000256" key="4">
    <source>
        <dbReference type="ARBA" id="ARBA00022729"/>
    </source>
</evidence>
<evidence type="ECO:0008006" key="13">
    <source>
        <dbReference type="Google" id="ProtNLM"/>
    </source>
</evidence>
<dbReference type="PROSITE" id="PS51257">
    <property type="entry name" value="PROKAR_LIPOPROTEIN"/>
    <property type="match status" value="1"/>
</dbReference>
<protein>
    <recommendedName>
        <fullName evidence="13">Germination protein, Ger(X)C family</fullName>
    </recommendedName>
</protein>
<dbReference type="InterPro" id="IPR046953">
    <property type="entry name" value="Spore_GerAC-like_C"/>
</dbReference>
<feature type="domain" description="Spore germination protein N-terminal" evidence="10">
    <location>
        <begin position="34"/>
        <end position="210"/>
    </location>
</feature>
<keyword evidence="5" id="KW-0472">Membrane</keyword>
<dbReference type="GO" id="GO:0016020">
    <property type="term" value="C:membrane"/>
    <property type="evidence" value="ECO:0007669"/>
    <property type="project" value="UniProtKB-SubCell"/>
</dbReference>
<dbReference type="Pfam" id="PF25198">
    <property type="entry name" value="Spore_GerAC_N"/>
    <property type="match status" value="1"/>
</dbReference>
<dbReference type="EMBL" id="LPVJ01000001">
    <property type="protein sequence ID" value="KUO97426.1"/>
    <property type="molecule type" value="Genomic_DNA"/>
</dbReference>
<evidence type="ECO:0000313" key="12">
    <source>
        <dbReference type="Proteomes" id="UP000053557"/>
    </source>
</evidence>
<evidence type="ECO:0000256" key="7">
    <source>
        <dbReference type="ARBA" id="ARBA00023288"/>
    </source>
</evidence>
<evidence type="ECO:0000256" key="3">
    <source>
        <dbReference type="ARBA" id="ARBA00022544"/>
    </source>
</evidence>
<comment type="caution">
    <text evidence="11">The sequence shown here is derived from an EMBL/GenBank/DDBJ whole genome shotgun (WGS) entry which is preliminary data.</text>
</comment>
<dbReference type="OrthoDB" id="9816067at2"/>
<feature type="signal peptide" evidence="8">
    <location>
        <begin position="1"/>
        <end position="30"/>
    </location>
</feature>
<keyword evidence="4 8" id="KW-0732">Signal</keyword>
<comment type="subcellular location">
    <subcellularLocation>
        <location evidence="1">Membrane</location>
        <topology evidence="1">Lipid-anchor</topology>
    </subcellularLocation>
</comment>
<comment type="similarity">
    <text evidence="2">Belongs to the GerABKC lipoprotein family.</text>
</comment>
<proteinExistence type="inferred from homology"/>
<reference evidence="11 12" key="1">
    <citation type="submission" date="2015-12" db="EMBL/GenBank/DDBJ databases">
        <title>Draft genome sequence of Acidibacillus ferrooxidans ITV001, isolated from a chalcopyrite acid mine drainage site in Brazil.</title>
        <authorList>
            <person name="Dall'Agnol H."/>
            <person name="Nancucheo I."/>
            <person name="Johnson B."/>
            <person name="Oliveira R."/>
            <person name="Leite L."/>
            <person name="Pylro V."/>
            <person name="Nunes G.L."/>
            <person name="Tzotzos G."/>
            <person name="Fernandes G.R."/>
            <person name="Dutra J."/>
            <person name="Orellana S.C."/>
            <person name="Oliveira G."/>
        </authorList>
    </citation>
    <scope>NUCLEOTIDE SEQUENCE [LARGE SCALE GENOMIC DNA]</scope>
    <source>
        <strain evidence="12">ITV01</strain>
    </source>
</reference>
<dbReference type="InterPro" id="IPR057336">
    <property type="entry name" value="GerAC_N"/>
</dbReference>
<dbReference type="PANTHER" id="PTHR35789">
    <property type="entry name" value="SPORE GERMINATION PROTEIN B3"/>
    <property type="match status" value="1"/>
</dbReference>
<evidence type="ECO:0000256" key="5">
    <source>
        <dbReference type="ARBA" id="ARBA00023136"/>
    </source>
</evidence>
<dbReference type="InterPro" id="IPR008844">
    <property type="entry name" value="Spore_GerAC-like"/>
</dbReference>
<name>A0A124IWH6_9BACL</name>